<dbReference type="Proteomes" id="UP001266305">
    <property type="component" value="Unassembled WGS sequence"/>
</dbReference>
<protein>
    <submittedName>
        <fullName evidence="1">Uncharacterized protein</fullName>
    </submittedName>
</protein>
<name>A0ABQ9TD91_SAGOE</name>
<gene>
    <name evidence="1" type="ORF">P7K49_037940</name>
</gene>
<keyword evidence="2" id="KW-1185">Reference proteome</keyword>
<organism evidence="1 2">
    <name type="scientific">Saguinus oedipus</name>
    <name type="common">Cotton-top tamarin</name>
    <name type="synonym">Oedipomidas oedipus</name>
    <dbReference type="NCBI Taxonomy" id="9490"/>
    <lineage>
        <taxon>Eukaryota</taxon>
        <taxon>Metazoa</taxon>
        <taxon>Chordata</taxon>
        <taxon>Craniata</taxon>
        <taxon>Vertebrata</taxon>
        <taxon>Euteleostomi</taxon>
        <taxon>Mammalia</taxon>
        <taxon>Eutheria</taxon>
        <taxon>Euarchontoglires</taxon>
        <taxon>Primates</taxon>
        <taxon>Haplorrhini</taxon>
        <taxon>Platyrrhini</taxon>
        <taxon>Cebidae</taxon>
        <taxon>Callitrichinae</taxon>
        <taxon>Saguinus</taxon>
    </lineage>
</organism>
<dbReference type="EMBL" id="JASSZA010000023">
    <property type="protein sequence ID" value="KAK2082704.1"/>
    <property type="molecule type" value="Genomic_DNA"/>
</dbReference>
<reference evidence="1 2" key="1">
    <citation type="submission" date="2023-05" db="EMBL/GenBank/DDBJ databases">
        <title>B98-5 Cell Line De Novo Hybrid Assembly: An Optical Mapping Approach.</title>
        <authorList>
            <person name="Kananen K."/>
            <person name="Auerbach J.A."/>
            <person name="Kautto E."/>
            <person name="Blachly J.S."/>
        </authorList>
    </citation>
    <scope>NUCLEOTIDE SEQUENCE [LARGE SCALE GENOMIC DNA]</scope>
    <source>
        <strain evidence="1">B95-8</strain>
        <tissue evidence="1">Cell line</tissue>
    </source>
</reference>
<comment type="caution">
    <text evidence="1">The sequence shown here is derived from an EMBL/GenBank/DDBJ whole genome shotgun (WGS) entry which is preliminary data.</text>
</comment>
<sequence length="105" mass="11645">MFLCDCPVTAGDGAAPCSLQEDVPIMSTLSGLQGPTLVARMASRIPPKCATCTWQKPCCSSKRWYSPRLHSLPPNLHRHVQRLQQGDPRLPLFVQERLHQQQAGP</sequence>
<accession>A0ABQ9TD91</accession>
<evidence type="ECO:0000313" key="2">
    <source>
        <dbReference type="Proteomes" id="UP001266305"/>
    </source>
</evidence>
<proteinExistence type="predicted"/>
<evidence type="ECO:0000313" key="1">
    <source>
        <dbReference type="EMBL" id="KAK2082704.1"/>
    </source>
</evidence>